<reference evidence="4" key="1">
    <citation type="submission" date="2018-11" db="EMBL/GenBank/DDBJ databases">
        <title>Chitinophaga lutea sp.nov., isolate from arsenic contaminated soil.</title>
        <authorList>
            <person name="Zong Y."/>
        </authorList>
    </citation>
    <scope>NUCLEOTIDE SEQUENCE [LARGE SCALE GENOMIC DNA]</scope>
    <source>
        <strain evidence="4">YLT18</strain>
    </source>
</reference>
<dbReference type="PANTHER" id="PTHR32305:SF15">
    <property type="entry name" value="PROTEIN RHSA-RELATED"/>
    <property type="match status" value="1"/>
</dbReference>
<proteinExistence type="predicted"/>
<dbReference type="InterPro" id="IPR022385">
    <property type="entry name" value="Rhs_assc_core"/>
</dbReference>
<protein>
    <recommendedName>
        <fullName evidence="2">DUF6443 domain-containing protein</fullName>
    </recommendedName>
</protein>
<feature type="compositionally biased region" description="Polar residues" evidence="1">
    <location>
        <begin position="965"/>
        <end position="975"/>
    </location>
</feature>
<dbReference type="InterPro" id="IPR050708">
    <property type="entry name" value="T6SS_VgrG/RHS"/>
</dbReference>
<dbReference type="Gene3D" id="2.180.10.10">
    <property type="entry name" value="RHS repeat-associated core"/>
    <property type="match status" value="2"/>
</dbReference>
<dbReference type="EMBL" id="RMBX01000011">
    <property type="protein sequence ID" value="RPD39489.1"/>
    <property type="molecule type" value="Genomic_DNA"/>
</dbReference>
<dbReference type="Proteomes" id="UP000279089">
    <property type="component" value="Unassembled WGS sequence"/>
</dbReference>
<feature type="domain" description="DUF6443" evidence="2">
    <location>
        <begin position="45"/>
        <end position="188"/>
    </location>
</feature>
<evidence type="ECO:0000313" key="3">
    <source>
        <dbReference type="EMBL" id="RPD39489.1"/>
    </source>
</evidence>
<sequence>MFCVALISLTIHLRAQQPDGSLPAAKTARTLPAAYPAGIKVNYIRTWTPNSPQSLPSAVTAATDVAAVLQSTIYYDGLGRPLQTVIKGATSATKKDMVTPVVYDEFGREAFKYLPYIAGSGDGNFKPDPYAGQKTFYDGFLTTAKGNKEDIYYGEHRFEASPLNRVIKSLEAGNNWQGSDKGVTQQYLVNTTGDEVRVWSIAAVAGSLPVSSAAYGAGELYKGVTTDEDNKQVVEYKDKAGRVVMKKVQHTATPSTNHVGWLCTYYGYDDLGNLRYVLPPKVVEYLTTGGGNWTLTAAVAASLCFSYEYDERNRVIVKKVPGAEAVELVYDQRDRQVLSRDGNLRAVGNKWLATIYDNLNRPVMTGIYTTSQTHAQLRTAMGTSAGNTAVTMTTPAPAELFVSRHESGRTEYKARLNVELLEGFETSAGASVEIFTDAGMAGTTETVTSSLPLPGLTAANLDALTYTYYDNYNYPGAKAANTADLTKTEHGGYAYYETPSTSNTTQNLVTGSKVRILDTDQWLITTTRYDPKGRVIQLLSDNVNGGTDVISHMYDFTGKTLSTYYSHSNPKAGATPVTTVLTNYQNDHSGRILKTTKKINNGPAYDIATNTYDDLGQMVVKQLKDGAGNELESLNYTYNIRGWMKGINRDYLKAAGPEAHYFAQELFYDAGFTGKPLNGNIGGVTWKGTNTPDVFAYGYSYDLEDRLMKANFTMRSGSSWVKTKDFDVLMGDGADINSAYDANGNIKRMVQKGTRAGANAVIDDLTYTYNDSTASAWTNKLRKVVDAQNVATTALGDFNDHNTSTAIDYAYDKNGNLTVDENRKISRIHYNLLNLPRTITVMGKGTVSYLYDALGRKHAKIVLDQTQSPNKTTRTDYMGVCLYENDVLTQVSHEEGRARHTGSGVFIYDYFLKDHLGNVRIVLAESVPEQLYLASMEPENAAAENALFSNIDASRANKPVGYPQDPQTSQNTSVAKLNGNDPDRRIGPSLVLKVSAGDTVRIGARAFYKSQGPQKQQKTIAPAADMAAALMRAFGNPGEMAAADHEAVAGANVTPFNNDFVNDGWQRMKEKEPKSADALRPRAYLNFVLFDDEFNLVESSSGVKQVAALPDELQTLAQDNLVMERGGFLYVYTSNETPQDVFFDNLSVLTNPSLVLEENHYYPFGLKMDGISTSAWDDKLDNSFRYNGKELQQKEFSTGPGLEWYDFGARMYDPQIGKWQGMDRYADVYRGVSPYAYSLNNPLRYIDKDGDFIVDKDGKIIATPTGRTERQEVELRDGSIAVAEYEVYTIYTNAGTPVEAWKIKSQEHKDSKGNILPESQLDLSFNCYGYALTSGLFYLPIYEKYNKKADAFLEQILKEEGIEVQWAAGKTNEANAGGFIVTTKGRKQFQHIGVKNNGKRGWNAKHGNTRDVVKDGTLIQAATLHEDLDPNMELKFFEDNRPTKEYSGISIDVSTIRNNTSSNEEFFRKLISIINSLL</sequence>
<feature type="region of interest" description="Disordered" evidence="1">
    <location>
        <begin position="956"/>
        <end position="986"/>
    </location>
</feature>
<dbReference type="NCBIfam" id="TIGR03696">
    <property type="entry name" value="Rhs_assc_core"/>
    <property type="match status" value="1"/>
</dbReference>
<dbReference type="InterPro" id="IPR045619">
    <property type="entry name" value="DUF6443"/>
</dbReference>
<evidence type="ECO:0000256" key="1">
    <source>
        <dbReference type="SAM" id="MobiDB-lite"/>
    </source>
</evidence>
<name>A0A3N4MIK3_9BACT</name>
<comment type="caution">
    <text evidence="3">The sequence shown here is derived from an EMBL/GenBank/DDBJ whole genome shotgun (WGS) entry which is preliminary data.</text>
</comment>
<accession>A0A3N4MIK3</accession>
<evidence type="ECO:0000259" key="2">
    <source>
        <dbReference type="Pfam" id="PF20041"/>
    </source>
</evidence>
<keyword evidence="4" id="KW-1185">Reference proteome</keyword>
<dbReference type="Pfam" id="PF20041">
    <property type="entry name" value="DUF6443"/>
    <property type="match status" value="1"/>
</dbReference>
<dbReference type="RefSeq" id="WP_123864733.1">
    <property type="nucleotide sequence ID" value="NZ_QXZY01000011.1"/>
</dbReference>
<organism evidence="3 4">
    <name type="scientific">Chitinophaga barathri</name>
    <dbReference type="NCBI Taxonomy" id="1647451"/>
    <lineage>
        <taxon>Bacteria</taxon>
        <taxon>Pseudomonadati</taxon>
        <taxon>Bacteroidota</taxon>
        <taxon>Chitinophagia</taxon>
        <taxon>Chitinophagales</taxon>
        <taxon>Chitinophagaceae</taxon>
        <taxon>Chitinophaga</taxon>
    </lineage>
</organism>
<dbReference type="PANTHER" id="PTHR32305">
    <property type="match status" value="1"/>
</dbReference>
<gene>
    <name evidence="3" type="ORF">EG028_20440</name>
</gene>
<evidence type="ECO:0000313" key="4">
    <source>
        <dbReference type="Proteomes" id="UP000279089"/>
    </source>
</evidence>